<feature type="region of interest" description="Disordered" evidence="1">
    <location>
        <begin position="1"/>
        <end position="81"/>
    </location>
</feature>
<feature type="compositionally biased region" description="Basic and acidic residues" evidence="1">
    <location>
        <begin position="55"/>
        <end position="81"/>
    </location>
</feature>
<evidence type="ECO:0000313" key="2">
    <source>
        <dbReference type="EMBL" id="VDO21396.1"/>
    </source>
</evidence>
<dbReference type="WBParaSite" id="HPBE_0000179601-mRNA-1">
    <property type="protein sequence ID" value="HPBE_0000179601-mRNA-1"/>
    <property type="gene ID" value="HPBE_0000179601"/>
</dbReference>
<dbReference type="EMBL" id="UZAH01002229">
    <property type="protein sequence ID" value="VDO21396.1"/>
    <property type="molecule type" value="Genomic_DNA"/>
</dbReference>
<feature type="compositionally biased region" description="Basic and acidic residues" evidence="1">
    <location>
        <begin position="7"/>
        <end position="44"/>
    </location>
</feature>
<protein>
    <submittedName>
        <fullName evidence="4">IBB domain-containing protein</fullName>
    </submittedName>
</protein>
<dbReference type="Proteomes" id="UP000050761">
    <property type="component" value="Unassembled WGS sequence"/>
</dbReference>
<accession>A0A183F6K4</accession>
<gene>
    <name evidence="2" type="ORF">HPBE_LOCUS1797</name>
</gene>
<evidence type="ECO:0000313" key="4">
    <source>
        <dbReference type="WBParaSite" id="HPBE_0000179601-mRNA-1"/>
    </source>
</evidence>
<sequence>MNNQRRRGLDGEEAKKAARREQKNERSTKQRPRRPSEMMSRERSVAILCTNTKRHYLERDPKDDERTVEEDKTKEGKKAMK</sequence>
<proteinExistence type="predicted"/>
<accession>A0A3P7TJ28</accession>
<keyword evidence="3" id="KW-1185">Reference proteome</keyword>
<reference evidence="4" key="2">
    <citation type="submission" date="2019-09" db="UniProtKB">
        <authorList>
            <consortium name="WormBaseParasite"/>
        </authorList>
    </citation>
    <scope>IDENTIFICATION</scope>
</reference>
<reference evidence="2 3" key="1">
    <citation type="submission" date="2018-11" db="EMBL/GenBank/DDBJ databases">
        <authorList>
            <consortium name="Pathogen Informatics"/>
        </authorList>
    </citation>
    <scope>NUCLEOTIDE SEQUENCE [LARGE SCALE GENOMIC DNA]</scope>
</reference>
<name>A0A183F6K4_HELPZ</name>
<evidence type="ECO:0000256" key="1">
    <source>
        <dbReference type="SAM" id="MobiDB-lite"/>
    </source>
</evidence>
<evidence type="ECO:0000313" key="3">
    <source>
        <dbReference type="Proteomes" id="UP000050761"/>
    </source>
</evidence>
<dbReference type="AlphaFoldDB" id="A0A183F6K4"/>
<organism evidence="3 4">
    <name type="scientific">Heligmosomoides polygyrus</name>
    <name type="common">Parasitic roundworm</name>
    <dbReference type="NCBI Taxonomy" id="6339"/>
    <lineage>
        <taxon>Eukaryota</taxon>
        <taxon>Metazoa</taxon>
        <taxon>Ecdysozoa</taxon>
        <taxon>Nematoda</taxon>
        <taxon>Chromadorea</taxon>
        <taxon>Rhabditida</taxon>
        <taxon>Rhabditina</taxon>
        <taxon>Rhabditomorpha</taxon>
        <taxon>Strongyloidea</taxon>
        <taxon>Heligmosomidae</taxon>
        <taxon>Heligmosomoides</taxon>
    </lineage>
</organism>